<evidence type="ECO:0000313" key="5">
    <source>
        <dbReference type="Proteomes" id="UP001322664"/>
    </source>
</evidence>
<dbReference type="Gene3D" id="1.10.3210.10">
    <property type="entry name" value="Hypothetical protein af1432"/>
    <property type="match status" value="1"/>
</dbReference>
<dbReference type="InterPro" id="IPR048950">
    <property type="entry name" value="Ppx_GppA_C"/>
</dbReference>
<dbReference type="Gene3D" id="3.30.420.40">
    <property type="match status" value="1"/>
</dbReference>
<dbReference type="Proteomes" id="UP001322664">
    <property type="component" value="Chromosome"/>
</dbReference>
<dbReference type="InterPro" id="IPR050273">
    <property type="entry name" value="GppA/Ppx_hydrolase"/>
</dbReference>
<protein>
    <submittedName>
        <fullName evidence="4">Ppx/GppA family phosphatase</fullName>
        <ecNumber evidence="4">3.6.1.-</ecNumber>
    </submittedName>
</protein>
<dbReference type="Pfam" id="PF02541">
    <property type="entry name" value="Ppx-GppA"/>
    <property type="match status" value="1"/>
</dbReference>
<evidence type="ECO:0000259" key="3">
    <source>
        <dbReference type="Pfam" id="PF21447"/>
    </source>
</evidence>
<reference evidence="4 5" key="1">
    <citation type="submission" date="2023-09" db="EMBL/GenBank/DDBJ databases">
        <authorList>
            <person name="Page C.A."/>
            <person name="Perez-Diaz I.M."/>
        </authorList>
    </citation>
    <scope>NUCLEOTIDE SEQUENCE [LARGE SCALE GENOMIC DNA]</scope>
    <source>
        <strain evidence="4 5">Ll15</strain>
    </source>
</reference>
<dbReference type="SUPFAM" id="SSF109604">
    <property type="entry name" value="HD-domain/PDEase-like"/>
    <property type="match status" value="1"/>
</dbReference>
<evidence type="ECO:0000259" key="2">
    <source>
        <dbReference type="Pfam" id="PF02541"/>
    </source>
</evidence>
<dbReference type="SUPFAM" id="SSF53067">
    <property type="entry name" value="Actin-like ATPase domain"/>
    <property type="match status" value="2"/>
</dbReference>
<accession>A0ABZ0RZ90</accession>
<dbReference type="InterPro" id="IPR043129">
    <property type="entry name" value="ATPase_NBD"/>
</dbReference>
<feature type="domain" description="Ppx/GppA phosphatase N-terminal" evidence="2">
    <location>
        <begin position="34"/>
        <end position="301"/>
    </location>
</feature>
<dbReference type="RefSeq" id="WP_319836989.1">
    <property type="nucleotide sequence ID" value="NZ_CP137624.1"/>
</dbReference>
<evidence type="ECO:0000313" key="4">
    <source>
        <dbReference type="EMBL" id="WPK12200.1"/>
    </source>
</evidence>
<dbReference type="GO" id="GO:0016787">
    <property type="term" value="F:hydrolase activity"/>
    <property type="evidence" value="ECO:0007669"/>
    <property type="project" value="UniProtKB-KW"/>
</dbReference>
<name>A0ABZ0RZ90_9BACI</name>
<dbReference type="EC" id="3.6.1.-" evidence="4"/>
<keyword evidence="4" id="KW-0378">Hydrolase</keyword>
<dbReference type="CDD" id="cd24052">
    <property type="entry name" value="ASKHA_NBD_HpPPX-GppA-like"/>
    <property type="match status" value="1"/>
</dbReference>
<dbReference type="Gene3D" id="3.30.420.150">
    <property type="entry name" value="Exopolyphosphatase. Domain 2"/>
    <property type="match status" value="1"/>
</dbReference>
<comment type="similarity">
    <text evidence="1">Belongs to the GppA/Ppx family.</text>
</comment>
<dbReference type="PANTHER" id="PTHR30005">
    <property type="entry name" value="EXOPOLYPHOSPHATASE"/>
    <property type="match status" value="1"/>
</dbReference>
<feature type="domain" description="Ppx/GppA phosphatase C-terminal" evidence="3">
    <location>
        <begin position="333"/>
        <end position="428"/>
    </location>
</feature>
<sequence length="514" mass="58642">MKDMKTAIIDIGSNTVRLVMYRYSKNEGLREFGNMKKVARLRTYLLPNGEMSEEGIQLLQDLLASFKQILEDYEVTDIKIAATAAVRQATNNAEIVERMQRELGMTLDILTEEEEAYFGFVAVVNSMVTPSAITIDIGGGSTEITLFKNKKLLKTHSFPFGTVSLKQNYVNNTTITEDEKHKLRSFLREQFMSLPWIVDTNLPVIGIGGSARNIGQVHQQQIGYPISDVHHYELTKQNIDTLKLELGGMSFEQLKQLNGLSADRADIIVLALEAFAALMDVVSSKHFQLSKKGLREGLIINRIAGSNSTAFDKYNVFNINARRIAFEYGRSEEEALTLSSLAEQLYREACLLELFHSNEEHLELITRAAKLYAIGEYIELDSASQHTFYLISNQSIPGITQIERIKIALLASYKNKEYFERFIQPFTAWFSKEEQKALRDFGALLKFIYGLNISKRNIVRKITLERMGEEIVAIVTTERNAVAEEYQANRQKKHLERLFKRNLMIKFEVEGRDE</sequence>
<dbReference type="PANTHER" id="PTHR30005:SF0">
    <property type="entry name" value="RETROGRADE REGULATION PROTEIN 2"/>
    <property type="match status" value="1"/>
</dbReference>
<dbReference type="InterPro" id="IPR003695">
    <property type="entry name" value="Ppx_GppA_N"/>
</dbReference>
<gene>
    <name evidence="4" type="ORF">R6U77_00505</name>
</gene>
<keyword evidence="5" id="KW-1185">Reference proteome</keyword>
<proteinExistence type="inferred from homology"/>
<dbReference type="Pfam" id="PF21447">
    <property type="entry name" value="Ppx-GppA_III"/>
    <property type="match status" value="1"/>
</dbReference>
<evidence type="ECO:0000256" key="1">
    <source>
        <dbReference type="ARBA" id="ARBA00007125"/>
    </source>
</evidence>
<organism evidence="4 5">
    <name type="scientific">Lysinibacillus louembei</name>
    <dbReference type="NCBI Taxonomy" id="1470088"/>
    <lineage>
        <taxon>Bacteria</taxon>
        <taxon>Bacillati</taxon>
        <taxon>Bacillota</taxon>
        <taxon>Bacilli</taxon>
        <taxon>Bacillales</taxon>
        <taxon>Bacillaceae</taxon>
        <taxon>Lysinibacillus</taxon>
    </lineage>
</organism>
<dbReference type="EMBL" id="CP137624">
    <property type="protein sequence ID" value="WPK12200.1"/>
    <property type="molecule type" value="Genomic_DNA"/>
</dbReference>